<dbReference type="InterPro" id="IPR021124">
    <property type="entry name" value="CRISPR-assoc_prot_Cas5"/>
</dbReference>
<evidence type="ECO:0000256" key="1">
    <source>
        <dbReference type="ARBA" id="ARBA00023118"/>
    </source>
</evidence>
<keyword evidence="1" id="KW-0051">Antiviral defense</keyword>
<evidence type="ECO:0000313" key="3">
    <source>
        <dbReference type="Proteomes" id="UP000028511"/>
    </source>
</evidence>
<sequence>MQTYLVFRLYGVLASWGVEAVGESRPTSLYPTRSAILGLLGAALGIRRDDEMHLAELQQSVNIAIKQIVASSLMRDYHTSQVPSQNNKQQHLTRKSELGESELNTVLSSRDYRSDGLWIIAISLTDQAHLTLATLRDALLKPVFTLSLGRKSCPLCIPMMPQIIQSPCLKAALDTEFPPLTQSEKADHYWLGDNGIVSYFWEGDKNEIEIPDVAVLTSQLWDEPLSRTRWQFTQRTMHQLSLMEKAHVPV</sequence>
<dbReference type="Gene3D" id="3.30.70.2660">
    <property type="match status" value="1"/>
</dbReference>
<dbReference type="GO" id="GO:0003723">
    <property type="term" value="F:RNA binding"/>
    <property type="evidence" value="ECO:0007669"/>
    <property type="project" value="InterPro"/>
</dbReference>
<comment type="caution">
    <text evidence="2">The sequence shown here is derived from an EMBL/GenBank/DDBJ whole genome shotgun (WGS) entry which is preliminary data.</text>
</comment>
<gene>
    <name evidence="2" type="ORF">XBP1_1890014</name>
</gene>
<dbReference type="GO" id="GO:0043571">
    <property type="term" value="P:maintenance of CRISPR repeat elements"/>
    <property type="evidence" value="ECO:0007669"/>
    <property type="project" value="InterPro"/>
</dbReference>
<dbReference type="Pfam" id="PF09704">
    <property type="entry name" value="Cas_Cas5d"/>
    <property type="match status" value="1"/>
</dbReference>
<dbReference type="EMBL" id="CBSW010000100">
    <property type="protein sequence ID" value="CDG96124.1"/>
    <property type="molecule type" value="Genomic_DNA"/>
</dbReference>
<dbReference type="Proteomes" id="UP000028511">
    <property type="component" value="Unassembled WGS sequence"/>
</dbReference>
<proteinExistence type="predicted"/>
<dbReference type="InterPro" id="IPR013422">
    <property type="entry name" value="CRISPR-assoc_prot_Cas5_N"/>
</dbReference>
<dbReference type="InterPro" id="IPR010147">
    <property type="entry name" value="CRISPR-assoc_prot_CasD"/>
</dbReference>
<dbReference type="CDD" id="cd09645">
    <property type="entry name" value="Cas5_I-E"/>
    <property type="match status" value="1"/>
</dbReference>
<organism evidence="2 3">
    <name type="scientific">Xenorhabdus bovienii str. puntauvense</name>
    <dbReference type="NCBI Taxonomy" id="1398201"/>
    <lineage>
        <taxon>Bacteria</taxon>
        <taxon>Pseudomonadati</taxon>
        <taxon>Pseudomonadota</taxon>
        <taxon>Gammaproteobacteria</taxon>
        <taxon>Enterobacterales</taxon>
        <taxon>Morganellaceae</taxon>
        <taxon>Xenorhabdus</taxon>
    </lineage>
</organism>
<name>A0A077NAS4_XENBV</name>
<dbReference type="HOGENOM" id="CLU_084726_0_0_6"/>
<accession>A0A077NAS4</accession>
<dbReference type="NCBIfam" id="TIGR01868">
    <property type="entry name" value="casD_Cas5e"/>
    <property type="match status" value="1"/>
</dbReference>
<dbReference type="RefSeq" id="WP_038216026.1">
    <property type="nucleotide sequence ID" value="NZ_CAWLWN010000171.1"/>
</dbReference>
<dbReference type="GO" id="GO:0051607">
    <property type="term" value="P:defense response to virus"/>
    <property type="evidence" value="ECO:0007669"/>
    <property type="project" value="UniProtKB-KW"/>
</dbReference>
<protein>
    <submittedName>
        <fullName evidence="2">CRISPR-associated protein Cas5 family</fullName>
    </submittedName>
</protein>
<evidence type="ECO:0000313" key="2">
    <source>
        <dbReference type="EMBL" id="CDG96124.1"/>
    </source>
</evidence>
<dbReference type="NCBIfam" id="TIGR02593">
    <property type="entry name" value="CRISPR_cas5"/>
    <property type="match status" value="1"/>
</dbReference>
<reference evidence="2" key="1">
    <citation type="submission" date="2013-07" db="EMBL/GenBank/DDBJ databases">
        <title>Sub-species coevolution in mutualistic symbiosis.</title>
        <authorList>
            <person name="Murfin K."/>
            <person name="Klassen J."/>
            <person name="Lee M."/>
            <person name="Forst S."/>
            <person name="Stock P."/>
            <person name="Goodrich-Blair H."/>
        </authorList>
    </citation>
    <scope>NUCLEOTIDE SEQUENCE [LARGE SCALE GENOMIC DNA]</scope>
    <source>
        <strain evidence="2">Puntauvense</strain>
    </source>
</reference>
<dbReference type="AlphaFoldDB" id="A0A077NAS4"/>